<dbReference type="EMBL" id="JAAARO010000009">
    <property type="protein sequence ID" value="KAF5743308.1"/>
    <property type="molecule type" value="Genomic_DNA"/>
</dbReference>
<evidence type="ECO:0000313" key="8">
    <source>
        <dbReference type="EMBL" id="KAF5743308.1"/>
    </source>
</evidence>
<comment type="similarity">
    <text evidence="1">Belongs to the class-I aminoacyl-tRNA synthetase family.</text>
</comment>
<evidence type="ECO:0000256" key="4">
    <source>
        <dbReference type="ARBA" id="ARBA00022840"/>
    </source>
</evidence>
<keyword evidence="5" id="KW-0648">Protein biosynthesis</keyword>
<dbReference type="GO" id="GO:0006429">
    <property type="term" value="P:leucyl-tRNA aminoacylation"/>
    <property type="evidence" value="ECO:0007669"/>
    <property type="project" value="InterPro"/>
</dbReference>
<evidence type="ECO:0000313" key="9">
    <source>
        <dbReference type="Proteomes" id="UP000593562"/>
    </source>
</evidence>
<evidence type="ECO:0000256" key="5">
    <source>
        <dbReference type="ARBA" id="ARBA00022917"/>
    </source>
</evidence>
<keyword evidence="6" id="KW-0030">Aminoacyl-tRNA synthetase</keyword>
<evidence type="ECO:0000256" key="1">
    <source>
        <dbReference type="ARBA" id="ARBA00005594"/>
    </source>
</evidence>
<dbReference type="InterPro" id="IPR004493">
    <property type="entry name" value="Leu-tRNA-synth_Ia_arc/euk"/>
</dbReference>
<dbReference type="Proteomes" id="UP000593562">
    <property type="component" value="Unassembled WGS sequence"/>
</dbReference>
<dbReference type="Pfam" id="PF08264">
    <property type="entry name" value="Anticodon_1"/>
    <property type="match status" value="1"/>
</dbReference>
<evidence type="ECO:0000256" key="2">
    <source>
        <dbReference type="ARBA" id="ARBA00022598"/>
    </source>
</evidence>
<dbReference type="SUPFAM" id="SSF47323">
    <property type="entry name" value="Anticodon-binding domain of a subclass of class I aminoacyl-tRNA synthetases"/>
    <property type="match status" value="1"/>
</dbReference>
<comment type="caution">
    <text evidence="8">The sequence shown here is derived from an EMBL/GenBank/DDBJ whole genome shotgun (WGS) entry which is preliminary data.</text>
</comment>
<keyword evidence="9" id="KW-1185">Reference proteome</keyword>
<dbReference type="InterPro" id="IPR009080">
    <property type="entry name" value="tRNAsynth_Ia_anticodon-bd"/>
</dbReference>
<dbReference type="PANTHER" id="PTHR45794:SF1">
    <property type="entry name" value="LEUCINE--TRNA LIGASE, CYTOPLASMIC"/>
    <property type="match status" value="1"/>
</dbReference>
<sequence length="373" mass="42524">MATKHAVFLAKRDRLRQIESKVRSWWEDKSVSSSQTSYKKFLTGIMSKPYWPWGFQYNSENRFKSTVNFPSPGEAVRAFSADATLFTIADHSADSVDPRNLTKTLSSVVMQLTQEIEWVEEVLAADQSSFRTGSPSSFPDRAFENQMNLAVKITKIHFHKPSFCYLQNARDLYSFSCGSGGGGMNHELVWRYMDVQTRLMTPICPHYADYVWRELLKKDGPVMKAGFPAAPSPDMNLHAANEYLHDVIIMINRKASRDKKITEENKKATSCLIYVKEQDYEERQELLRMVQSKRDNKSCTFGDLEEFYMASPSWESKVIEGNIDLIKRLTGLEDVQALSATDLDALAKAGPLFSKLYEKPPFPGHPTVILLTR</sequence>
<keyword evidence="4" id="KW-0067">ATP-binding</keyword>
<proteinExistence type="inferred from homology"/>
<keyword evidence="2 8" id="KW-0436">Ligase</keyword>
<feature type="domain" description="Methionyl/Valyl/Leucyl/Isoleucyl-tRNA synthetase anticodon-binding" evidence="7">
    <location>
        <begin position="187"/>
        <end position="266"/>
    </location>
</feature>
<dbReference type="PANTHER" id="PTHR45794">
    <property type="entry name" value="LEUCYL-TRNA SYNTHETASE"/>
    <property type="match status" value="1"/>
</dbReference>
<name>A0A7J7DAM3_TRIWF</name>
<gene>
    <name evidence="8" type="ORF">HS088_TW09G01374</name>
</gene>
<organism evidence="8 9">
    <name type="scientific">Tripterygium wilfordii</name>
    <name type="common">Thunder God vine</name>
    <dbReference type="NCBI Taxonomy" id="458696"/>
    <lineage>
        <taxon>Eukaryota</taxon>
        <taxon>Viridiplantae</taxon>
        <taxon>Streptophyta</taxon>
        <taxon>Embryophyta</taxon>
        <taxon>Tracheophyta</taxon>
        <taxon>Spermatophyta</taxon>
        <taxon>Magnoliopsida</taxon>
        <taxon>eudicotyledons</taxon>
        <taxon>Gunneridae</taxon>
        <taxon>Pentapetalae</taxon>
        <taxon>rosids</taxon>
        <taxon>fabids</taxon>
        <taxon>Celastrales</taxon>
        <taxon>Celastraceae</taxon>
        <taxon>Tripterygium</taxon>
    </lineage>
</organism>
<dbReference type="OrthoDB" id="10249672at2759"/>
<dbReference type="GO" id="GO:0004823">
    <property type="term" value="F:leucine-tRNA ligase activity"/>
    <property type="evidence" value="ECO:0007669"/>
    <property type="project" value="InterPro"/>
</dbReference>
<accession>A0A7J7DAM3</accession>
<dbReference type="InterPro" id="IPR013155">
    <property type="entry name" value="M/V/L/I-tRNA-synth_anticd-bd"/>
</dbReference>
<evidence type="ECO:0000259" key="7">
    <source>
        <dbReference type="Pfam" id="PF08264"/>
    </source>
</evidence>
<evidence type="ECO:0000256" key="6">
    <source>
        <dbReference type="ARBA" id="ARBA00023146"/>
    </source>
</evidence>
<reference evidence="8 9" key="1">
    <citation type="journal article" date="2020" name="Nat. Commun.">
        <title>Genome of Tripterygium wilfordii and identification of cytochrome P450 involved in triptolide biosynthesis.</title>
        <authorList>
            <person name="Tu L."/>
            <person name="Su P."/>
            <person name="Zhang Z."/>
            <person name="Gao L."/>
            <person name="Wang J."/>
            <person name="Hu T."/>
            <person name="Zhou J."/>
            <person name="Zhang Y."/>
            <person name="Zhao Y."/>
            <person name="Liu Y."/>
            <person name="Song Y."/>
            <person name="Tong Y."/>
            <person name="Lu Y."/>
            <person name="Yang J."/>
            <person name="Xu C."/>
            <person name="Jia M."/>
            <person name="Peters R.J."/>
            <person name="Huang L."/>
            <person name="Gao W."/>
        </authorList>
    </citation>
    <scope>NUCLEOTIDE SEQUENCE [LARGE SCALE GENOMIC DNA]</scope>
    <source>
        <strain evidence="9">cv. XIE 37</strain>
        <tissue evidence="8">Leaf</tissue>
    </source>
</reference>
<dbReference type="GO" id="GO:0005524">
    <property type="term" value="F:ATP binding"/>
    <property type="evidence" value="ECO:0007669"/>
    <property type="project" value="UniProtKB-KW"/>
</dbReference>
<dbReference type="AlphaFoldDB" id="A0A7J7DAM3"/>
<protein>
    <submittedName>
        <fullName evidence="8">Leucine--tRNA ligase cytoplasmic</fullName>
    </submittedName>
</protein>
<evidence type="ECO:0000256" key="3">
    <source>
        <dbReference type="ARBA" id="ARBA00022741"/>
    </source>
</evidence>
<keyword evidence="3" id="KW-0547">Nucleotide-binding</keyword>
<dbReference type="InParanoid" id="A0A7J7DAM3"/>